<keyword evidence="2" id="KW-1185">Reference proteome</keyword>
<dbReference type="GO" id="GO:0003676">
    <property type="term" value="F:nucleic acid binding"/>
    <property type="evidence" value="ECO:0007669"/>
    <property type="project" value="InterPro"/>
</dbReference>
<gene>
    <name evidence="1" type="ORF">O181_000083</name>
</gene>
<dbReference type="Gene3D" id="3.30.420.10">
    <property type="entry name" value="Ribonuclease H-like superfamily/Ribonuclease H"/>
    <property type="match status" value="1"/>
</dbReference>
<dbReference type="SUPFAM" id="SSF53098">
    <property type="entry name" value="Ribonuclease H-like"/>
    <property type="match status" value="1"/>
</dbReference>
<evidence type="ECO:0008006" key="3">
    <source>
        <dbReference type="Google" id="ProtNLM"/>
    </source>
</evidence>
<evidence type="ECO:0000313" key="1">
    <source>
        <dbReference type="EMBL" id="MBW0460368.1"/>
    </source>
</evidence>
<dbReference type="Proteomes" id="UP000765509">
    <property type="component" value="Unassembled WGS sequence"/>
</dbReference>
<name>A0A9Q3B7W8_9BASI</name>
<organism evidence="1 2">
    <name type="scientific">Austropuccinia psidii MF-1</name>
    <dbReference type="NCBI Taxonomy" id="1389203"/>
    <lineage>
        <taxon>Eukaryota</taxon>
        <taxon>Fungi</taxon>
        <taxon>Dikarya</taxon>
        <taxon>Basidiomycota</taxon>
        <taxon>Pucciniomycotina</taxon>
        <taxon>Pucciniomycetes</taxon>
        <taxon>Pucciniales</taxon>
        <taxon>Sphaerophragmiaceae</taxon>
        <taxon>Austropuccinia</taxon>
    </lineage>
</organism>
<comment type="caution">
    <text evidence="1">The sequence shown here is derived from an EMBL/GenBank/DDBJ whole genome shotgun (WGS) entry which is preliminary data.</text>
</comment>
<proteinExistence type="predicted"/>
<protein>
    <recommendedName>
        <fullName evidence="3">Integrase catalytic domain-containing protein</fullName>
    </recommendedName>
</protein>
<dbReference type="OrthoDB" id="5592268at2759"/>
<dbReference type="EMBL" id="AVOT02000007">
    <property type="protein sequence ID" value="MBW0460368.1"/>
    <property type="molecule type" value="Genomic_DNA"/>
</dbReference>
<dbReference type="AlphaFoldDB" id="A0A9Q3B7W8"/>
<dbReference type="InterPro" id="IPR012337">
    <property type="entry name" value="RNaseH-like_sf"/>
</dbReference>
<dbReference type="InterPro" id="IPR036397">
    <property type="entry name" value="RNaseH_sf"/>
</dbReference>
<evidence type="ECO:0000313" key="2">
    <source>
        <dbReference type="Proteomes" id="UP000765509"/>
    </source>
</evidence>
<sequence>MDPYASSHSEANEKTERVNQILKQYPLMYVSYHQDYWNTRIPLYSFAYNNSDNLSTKHSPFSTVHGRDPQFNSFHISQNTPAGKLSSKINPVQKDVKRELKVAIKGFKRYVDKIKSTCFEYW</sequence>
<reference evidence="1" key="1">
    <citation type="submission" date="2021-03" db="EMBL/GenBank/DDBJ databases">
        <title>Draft genome sequence of rust myrtle Austropuccinia psidii MF-1, a brazilian biotype.</title>
        <authorList>
            <person name="Quecine M.C."/>
            <person name="Pachon D.M.R."/>
            <person name="Bonatelli M.L."/>
            <person name="Correr F.H."/>
            <person name="Franceschini L.M."/>
            <person name="Leite T.F."/>
            <person name="Margarido G.R.A."/>
            <person name="Almeida C.A."/>
            <person name="Ferrarezi J.A."/>
            <person name="Labate C.A."/>
        </authorList>
    </citation>
    <scope>NUCLEOTIDE SEQUENCE</scope>
    <source>
        <strain evidence="1">MF-1</strain>
    </source>
</reference>
<accession>A0A9Q3B7W8</accession>